<comment type="similarity">
    <text evidence="1 6">Belongs to the expansin family. Expansin A subfamily.</text>
</comment>
<dbReference type="PRINTS" id="PR01225">
    <property type="entry name" value="EXPANSNFAMLY"/>
</dbReference>
<dbReference type="PANTHER" id="PTHR31867">
    <property type="entry name" value="EXPANSIN-A15"/>
    <property type="match status" value="1"/>
</dbReference>
<evidence type="ECO:0000256" key="5">
    <source>
        <dbReference type="ARBA" id="ARBA00023136"/>
    </source>
</evidence>
<evidence type="ECO:0000259" key="8">
    <source>
        <dbReference type="PROSITE" id="PS50843"/>
    </source>
</evidence>
<dbReference type="Pfam" id="PF03330">
    <property type="entry name" value="DPBB_1"/>
    <property type="match status" value="1"/>
</dbReference>
<dbReference type="OMA" id="RWISMTH"/>
<evidence type="ECO:0000256" key="1">
    <source>
        <dbReference type="ARBA" id="ARBA00005392"/>
    </source>
</evidence>
<dbReference type="AlphaFoldDB" id="A0A4Y7JCU5"/>
<dbReference type="Gene3D" id="2.60.40.760">
    <property type="entry name" value="Expansin, cellulose-binding-like domain"/>
    <property type="match status" value="1"/>
</dbReference>
<dbReference type="InterPro" id="IPR007118">
    <property type="entry name" value="Expan_Lol_pI"/>
</dbReference>
<dbReference type="InterPro" id="IPR009009">
    <property type="entry name" value="RlpA-like_DPBB"/>
</dbReference>
<evidence type="ECO:0000259" key="7">
    <source>
        <dbReference type="PROSITE" id="PS50842"/>
    </source>
</evidence>
<dbReference type="GO" id="GO:0009664">
    <property type="term" value="P:plant-type cell wall organization"/>
    <property type="evidence" value="ECO:0007669"/>
    <property type="project" value="InterPro"/>
</dbReference>
<dbReference type="SUPFAM" id="SSF50685">
    <property type="entry name" value="Barwin-like endoglucanases"/>
    <property type="match status" value="1"/>
</dbReference>
<dbReference type="SUPFAM" id="SSF49590">
    <property type="entry name" value="PHL pollen allergen"/>
    <property type="match status" value="1"/>
</dbReference>
<feature type="domain" description="Expansin-like CBD" evidence="8">
    <location>
        <begin position="182"/>
        <end position="263"/>
    </location>
</feature>
<dbReference type="SMART" id="SM00837">
    <property type="entry name" value="DPBB_1"/>
    <property type="match status" value="1"/>
</dbReference>
<dbReference type="InterPro" id="IPR036908">
    <property type="entry name" value="RlpA-like_sf"/>
</dbReference>
<dbReference type="EMBL" id="CM010718">
    <property type="protein sequence ID" value="RZC57618.1"/>
    <property type="molecule type" value="Genomic_DNA"/>
</dbReference>
<gene>
    <name evidence="9" type="ORF">C5167_004913</name>
</gene>
<protein>
    <recommendedName>
        <fullName evidence="6">Expansin</fullName>
    </recommendedName>
</protein>
<proteinExistence type="inferred from homology"/>
<comment type="function">
    <text evidence="6">Causes loosening and extension of plant cell walls by disrupting non-covalent bonding between cellulose microfibrils and matrix glucans. No enzymatic activity has been found.</text>
</comment>
<dbReference type="Gene3D" id="2.40.40.10">
    <property type="entry name" value="RlpA-like domain"/>
    <property type="match status" value="1"/>
</dbReference>
<keyword evidence="3 6" id="KW-0964">Secreted</keyword>
<keyword evidence="2 6" id="KW-0134">Cell wall</keyword>
<keyword evidence="4 6" id="KW-0732">Signal</keyword>
<evidence type="ECO:0000313" key="9">
    <source>
        <dbReference type="EMBL" id="RZC57618.1"/>
    </source>
</evidence>
<dbReference type="PRINTS" id="PR01226">
    <property type="entry name" value="EXPANSIN"/>
</dbReference>
<feature type="chain" id="PRO_5021510987" description="Expansin" evidence="6">
    <location>
        <begin position="35"/>
        <end position="268"/>
    </location>
</feature>
<dbReference type="STRING" id="3469.A0A4Y7JCU5"/>
<keyword evidence="10" id="KW-1185">Reference proteome</keyword>
<dbReference type="Proteomes" id="UP000316621">
    <property type="component" value="Chromosome 4"/>
</dbReference>
<dbReference type="Gramene" id="RZC57618">
    <property type="protein sequence ID" value="RZC57618"/>
    <property type="gene ID" value="C5167_004913"/>
</dbReference>
<evidence type="ECO:0000313" key="10">
    <source>
        <dbReference type="Proteomes" id="UP000316621"/>
    </source>
</evidence>
<dbReference type="GO" id="GO:0016020">
    <property type="term" value="C:membrane"/>
    <property type="evidence" value="ECO:0007669"/>
    <property type="project" value="UniProtKB-SubCell"/>
</dbReference>
<dbReference type="GO" id="GO:0005576">
    <property type="term" value="C:extracellular region"/>
    <property type="evidence" value="ECO:0007669"/>
    <property type="project" value="InterPro"/>
</dbReference>
<evidence type="ECO:0000256" key="3">
    <source>
        <dbReference type="ARBA" id="ARBA00022525"/>
    </source>
</evidence>
<name>A0A4Y7JCU5_PAPSO</name>
<dbReference type="InterPro" id="IPR002963">
    <property type="entry name" value="Expansin"/>
</dbReference>
<evidence type="ECO:0000256" key="4">
    <source>
        <dbReference type="ARBA" id="ARBA00022729"/>
    </source>
</evidence>
<dbReference type="Pfam" id="PF01357">
    <property type="entry name" value="Expansin_C"/>
    <property type="match status" value="1"/>
</dbReference>
<sequence>MAFSFAFHSRNFISFLFIIISFSLMILESTVTQAASYSSVAHFRPTTWKHAHVTYYGDGTASGTMGGACGFENLFNSGYGSNTAALSPVLFNNGFACGTCYQIKCINSKWCYKDTPYITVTGTDRGPPSWASASDNGAHFDLNKPAFMKFAQLTGGILPVIYRRVPCMKRGGIRFKLQGNGYWLLVFVMNVGGGGDISKMWVRGSRSGRWISMTHNWGVSHQAFAELGGQSLSFRLQSYSTKKIITASYVTPSNWNTGMTYKSSVNFR</sequence>
<dbReference type="PROSITE" id="PS50843">
    <property type="entry name" value="EXPANSIN_CBD"/>
    <property type="match status" value="1"/>
</dbReference>
<evidence type="ECO:0000256" key="6">
    <source>
        <dbReference type="RuleBase" id="RU365023"/>
    </source>
</evidence>
<organism evidence="9 10">
    <name type="scientific">Papaver somniferum</name>
    <name type="common">Opium poppy</name>
    <dbReference type="NCBI Taxonomy" id="3469"/>
    <lineage>
        <taxon>Eukaryota</taxon>
        <taxon>Viridiplantae</taxon>
        <taxon>Streptophyta</taxon>
        <taxon>Embryophyta</taxon>
        <taxon>Tracheophyta</taxon>
        <taxon>Spermatophyta</taxon>
        <taxon>Magnoliopsida</taxon>
        <taxon>Ranunculales</taxon>
        <taxon>Papaveraceae</taxon>
        <taxon>Papaveroideae</taxon>
        <taxon>Papaver</taxon>
    </lineage>
</organism>
<dbReference type="InterPro" id="IPR007117">
    <property type="entry name" value="Expansin_CBD"/>
</dbReference>
<dbReference type="InterPro" id="IPR036749">
    <property type="entry name" value="Expansin_CBD_sf"/>
</dbReference>
<evidence type="ECO:0000256" key="2">
    <source>
        <dbReference type="ARBA" id="ARBA00022512"/>
    </source>
</evidence>
<dbReference type="PROSITE" id="PS50842">
    <property type="entry name" value="EXPANSIN_EG45"/>
    <property type="match status" value="1"/>
</dbReference>
<dbReference type="InterPro" id="IPR007112">
    <property type="entry name" value="Expansin/allergen_DPBB_dom"/>
</dbReference>
<keyword evidence="6" id="KW-0961">Cell wall biogenesis/degradation</keyword>
<dbReference type="CDD" id="cd22274">
    <property type="entry name" value="DPBB_EXPA_N"/>
    <property type="match status" value="1"/>
</dbReference>
<reference evidence="9 10" key="1">
    <citation type="journal article" date="2018" name="Science">
        <title>The opium poppy genome and morphinan production.</title>
        <authorList>
            <person name="Guo L."/>
            <person name="Winzer T."/>
            <person name="Yang X."/>
            <person name="Li Y."/>
            <person name="Ning Z."/>
            <person name="He Z."/>
            <person name="Teodor R."/>
            <person name="Lu Y."/>
            <person name="Bowser T.A."/>
            <person name="Graham I.A."/>
            <person name="Ye K."/>
        </authorList>
    </citation>
    <scope>NUCLEOTIDE SEQUENCE [LARGE SCALE GENOMIC DNA]</scope>
    <source>
        <strain evidence="10">cv. HN1</strain>
        <tissue evidence="9">Leaves</tissue>
    </source>
</reference>
<feature type="signal peptide" evidence="6">
    <location>
        <begin position="1"/>
        <end position="34"/>
    </location>
</feature>
<accession>A0A4Y7JCU5</accession>
<keyword evidence="5" id="KW-0472">Membrane</keyword>
<feature type="domain" description="Expansin-like EG45" evidence="7">
    <location>
        <begin position="66"/>
        <end position="172"/>
    </location>
</feature>
<comment type="subcellular location">
    <subcellularLocation>
        <location evidence="6">Secreted</location>
        <location evidence="6">Cell wall</location>
    </subcellularLocation>
    <subcellularLocation>
        <location evidence="6">Membrane</location>
        <topology evidence="6">Peripheral membrane protein</topology>
    </subcellularLocation>
</comment>
<dbReference type="OrthoDB" id="1843136at2759"/>